<evidence type="ECO:0000256" key="2">
    <source>
        <dbReference type="ARBA" id="ARBA00022692"/>
    </source>
</evidence>
<comment type="subcellular location">
    <subcellularLocation>
        <location evidence="1">Membrane</location>
    </subcellularLocation>
</comment>
<feature type="transmembrane region" description="Helical" evidence="5">
    <location>
        <begin position="114"/>
        <end position="135"/>
    </location>
</feature>
<reference evidence="7" key="1">
    <citation type="journal article" date="2019" name="Int. J. Syst. Evol. Microbiol.">
        <title>The Global Catalogue of Microorganisms (GCM) 10K type strain sequencing project: providing services to taxonomists for standard genome sequencing and annotation.</title>
        <authorList>
            <consortium name="The Broad Institute Genomics Platform"/>
            <consortium name="The Broad Institute Genome Sequencing Center for Infectious Disease"/>
            <person name="Wu L."/>
            <person name="Ma J."/>
        </authorList>
    </citation>
    <scope>NUCLEOTIDE SEQUENCE [LARGE SCALE GENOMIC DNA]</scope>
    <source>
        <strain evidence="7">CCUG 43117</strain>
    </source>
</reference>
<name>A0ABW0PA27_9HYPH</name>
<dbReference type="RefSeq" id="WP_066719495.1">
    <property type="nucleotide sequence ID" value="NZ_JBHSLU010000161.1"/>
</dbReference>
<dbReference type="InterPro" id="IPR023352">
    <property type="entry name" value="MAPEG-like_dom_sf"/>
</dbReference>
<proteinExistence type="predicted"/>
<dbReference type="Gene3D" id="1.20.120.550">
    <property type="entry name" value="Membrane associated eicosanoid/glutathione metabolism-like domain"/>
    <property type="match status" value="1"/>
</dbReference>
<keyword evidence="7" id="KW-1185">Reference proteome</keyword>
<evidence type="ECO:0000256" key="5">
    <source>
        <dbReference type="SAM" id="Phobius"/>
    </source>
</evidence>
<dbReference type="EMBL" id="JBHSLU010000161">
    <property type="protein sequence ID" value="MFC5509350.1"/>
    <property type="molecule type" value="Genomic_DNA"/>
</dbReference>
<sequence length="136" mass="14910">MSLKLVYPALALILWMFVVLGILFLRRKQAFAAKQVRMADVAVSTEAYPQPARLAAANFANQFETPVIFFALIMLAMEVGATSYIMAALAWLYVASRVVHTVIHVGSNDLRLRAPVFALGVVALFGMWIGVLLAVL</sequence>
<dbReference type="Pfam" id="PF01124">
    <property type="entry name" value="MAPEG"/>
    <property type="match status" value="1"/>
</dbReference>
<evidence type="ECO:0000313" key="7">
    <source>
        <dbReference type="Proteomes" id="UP001596060"/>
    </source>
</evidence>
<feature type="transmembrane region" description="Helical" evidence="5">
    <location>
        <begin position="6"/>
        <end position="25"/>
    </location>
</feature>
<evidence type="ECO:0000313" key="6">
    <source>
        <dbReference type="EMBL" id="MFC5509350.1"/>
    </source>
</evidence>
<keyword evidence="2 5" id="KW-0812">Transmembrane</keyword>
<organism evidence="6 7">
    <name type="scientific">Bosea massiliensis</name>
    <dbReference type="NCBI Taxonomy" id="151419"/>
    <lineage>
        <taxon>Bacteria</taxon>
        <taxon>Pseudomonadati</taxon>
        <taxon>Pseudomonadota</taxon>
        <taxon>Alphaproteobacteria</taxon>
        <taxon>Hyphomicrobiales</taxon>
        <taxon>Boseaceae</taxon>
        <taxon>Bosea</taxon>
    </lineage>
</organism>
<feature type="transmembrane region" description="Helical" evidence="5">
    <location>
        <begin position="67"/>
        <end position="94"/>
    </location>
</feature>
<evidence type="ECO:0000256" key="1">
    <source>
        <dbReference type="ARBA" id="ARBA00004370"/>
    </source>
</evidence>
<gene>
    <name evidence="6" type="ORF">ACFPN9_29480</name>
</gene>
<dbReference type="SUPFAM" id="SSF161084">
    <property type="entry name" value="MAPEG domain-like"/>
    <property type="match status" value="1"/>
</dbReference>
<accession>A0ABW0PA27</accession>
<protein>
    <submittedName>
        <fullName evidence="6">MAPEG family protein</fullName>
    </submittedName>
</protein>
<dbReference type="Proteomes" id="UP001596060">
    <property type="component" value="Unassembled WGS sequence"/>
</dbReference>
<comment type="caution">
    <text evidence="6">The sequence shown here is derived from an EMBL/GenBank/DDBJ whole genome shotgun (WGS) entry which is preliminary data.</text>
</comment>
<dbReference type="InterPro" id="IPR001129">
    <property type="entry name" value="Membr-assoc_MAPEG"/>
</dbReference>
<keyword evidence="4 5" id="KW-0472">Membrane</keyword>
<evidence type="ECO:0000256" key="4">
    <source>
        <dbReference type="ARBA" id="ARBA00023136"/>
    </source>
</evidence>
<evidence type="ECO:0000256" key="3">
    <source>
        <dbReference type="ARBA" id="ARBA00022989"/>
    </source>
</evidence>
<keyword evidence="3 5" id="KW-1133">Transmembrane helix</keyword>